<keyword evidence="3" id="KW-1185">Reference proteome</keyword>
<sequence>MNKTDMRMFTEAWLWLALARTMLLLLPFRKLAPILGKKILPSPDHEGLQEVQDDLLLRIGTAIRLAGRKSPWRTECFEQALAGKFMLKIRRMKSIVFFGVSKNKQQGNFNAHAWLQCGHYIVTGNKHLEQFTVIACFKS</sequence>
<organism evidence="2 3">
    <name type="scientific">Chitinophaga silvisoli</name>
    <dbReference type="NCBI Taxonomy" id="2291814"/>
    <lineage>
        <taxon>Bacteria</taxon>
        <taxon>Pseudomonadati</taxon>
        <taxon>Bacteroidota</taxon>
        <taxon>Chitinophagia</taxon>
        <taxon>Chitinophagales</taxon>
        <taxon>Chitinophagaceae</taxon>
        <taxon>Chitinophaga</taxon>
    </lineage>
</organism>
<name>A0A3E1NX67_9BACT</name>
<gene>
    <name evidence="2" type="ORF">DXN04_22850</name>
</gene>
<evidence type="ECO:0000313" key="3">
    <source>
        <dbReference type="Proteomes" id="UP000261174"/>
    </source>
</evidence>
<dbReference type="Proteomes" id="UP000261174">
    <property type="component" value="Unassembled WGS sequence"/>
</dbReference>
<dbReference type="NCBIfam" id="NF033537">
    <property type="entry name" value="lasso_biosyn_B2"/>
    <property type="match status" value="1"/>
</dbReference>
<dbReference type="InterPro" id="IPR053521">
    <property type="entry name" value="McjB-like"/>
</dbReference>
<reference evidence="2 3" key="1">
    <citation type="submission" date="2018-08" db="EMBL/GenBank/DDBJ databases">
        <title>Chitinophaga sp. K20C18050901, a novel bacterium isolated from forest soil.</title>
        <authorList>
            <person name="Wang C."/>
        </authorList>
    </citation>
    <scope>NUCLEOTIDE SEQUENCE [LARGE SCALE GENOMIC DNA]</scope>
    <source>
        <strain evidence="2 3">K20C18050901</strain>
    </source>
</reference>
<proteinExistence type="predicted"/>
<protein>
    <submittedName>
        <fullName evidence="2">Lasso peptide biosynthesis B2 protein</fullName>
    </submittedName>
</protein>
<evidence type="ECO:0000313" key="2">
    <source>
        <dbReference type="EMBL" id="RFM32526.1"/>
    </source>
</evidence>
<dbReference type="OrthoDB" id="671090at2"/>
<evidence type="ECO:0000259" key="1">
    <source>
        <dbReference type="Pfam" id="PF13471"/>
    </source>
</evidence>
<comment type="caution">
    <text evidence="2">The sequence shown here is derived from an EMBL/GenBank/DDBJ whole genome shotgun (WGS) entry which is preliminary data.</text>
</comment>
<accession>A0A3E1NX67</accession>
<dbReference type="Pfam" id="PF13471">
    <property type="entry name" value="Transglut_core3"/>
    <property type="match status" value="1"/>
</dbReference>
<feature type="domain" description="Microcin J25-processing protein McjB C-terminal" evidence="1">
    <location>
        <begin position="22"/>
        <end position="135"/>
    </location>
</feature>
<dbReference type="AlphaFoldDB" id="A0A3E1NX67"/>
<dbReference type="RefSeq" id="WP_116855719.1">
    <property type="nucleotide sequence ID" value="NZ_QTJV01000009.1"/>
</dbReference>
<dbReference type="EMBL" id="QTJV01000009">
    <property type="protein sequence ID" value="RFM32526.1"/>
    <property type="molecule type" value="Genomic_DNA"/>
</dbReference>
<dbReference type="InterPro" id="IPR032708">
    <property type="entry name" value="McjB_C"/>
</dbReference>